<dbReference type="Proteomes" id="UP000078540">
    <property type="component" value="Unassembled WGS sequence"/>
</dbReference>
<dbReference type="AlphaFoldDB" id="A0A195B9S5"/>
<proteinExistence type="predicted"/>
<dbReference type="EMBL" id="KQ976540">
    <property type="protein sequence ID" value="KYM81281.1"/>
    <property type="molecule type" value="Genomic_DNA"/>
</dbReference>
<organism evidence="1 2">
    <name type="scientific">Atta colombica</name>
    <dbReference type="NCBI Taxonomy" id="520822"/>
    <lineage>
        <taxon>Eukaryota</taxon>
        <taxon>Metazoa</taxon>
        <taxon>Ecdysozoa</taxon>
        <taxon>Arthropoda</taxon>
        <taxon>Hexapoda</taxon>
        <taxon>Insecta</taxon>
        <taxon>Pterygota</taxon>
        <taxon>Neoptera</taxon>
        <taxon>Endopterygota</taxon>
        <taxon>Hymenoptera</taxon>
        <taxon>Apocrita</taxon>
        <taxon>Aculeata</taxon>
        <taxon>Formicoidea</taxon>
        <taxon>Formicidae</taxon>
        <taxon>Myrmicinae</taxon>
        <taxon>Atta</taxon>
    </lineage>
</organism>
<accession>A0A195B9S5</accession>
<name>A0A195B9S5_9HYME</name>
<protein>
    <submittedName>
        <fullName evidence="1">Uncharacterized protein</fullName>
    </submittedName>
</protein>
<evidence type="ECO:0000313" key="2">
    <source>
        <dbReference type="Proteomes" id="UP000078540"/>
    </source>
</evidence>
<sequence length="131" mass="15157">MYHDIFVVESKTQVPSSAKLTTGASVIILGSTPYADGWRVVAENSGPEPETLQYATTHYLFPFHTTSVSGIGQHALSRVLMPYYLLLRLMDRTLIRALFRRTYLWRTSNFASIYRDELRHGMHLLRIFKYK</sequence>
<gene>
    <name evidence="1" type="ORF">ALC53_08352</name>
</gene>
<evidence type="ECO:0000313" key="1">
    <source>
        <dbReference type="EMBL" id="KYM81281.1"/>
    </source>
</evidence>
<reference evidence="1 2" key="1">
    <citation type="submission" date="2015-09" db="EMBL/GenBank/DDBJ databases">
        <title>Atta colombica WGS genome.</title>
        <authorList>
            <person name="Nygaard S."/>
            <person name="Hu H."/>
            <person name="Boomsma J."/>
            <person name="Zhang G."/>
        </authorList>
    </citation>
    <scope>NUCLEOTIDE SEQUENCE [LARGE SCALE GENOMIC DNA]</scope>
    <source>
        <strain evidence="1">Treedump-2</strain>
        <tissue evidence="1">Whole body</tissue>
    </source>
</reference>
<keyword evidence="2" id="KW-1185">Reference proteome</keyword>